<dbReference type="AlphaFoldDB" id="A0A4R8ZD74"/>
<keyword evidence="2" id="KW-0472">Membrane</keyword>
<organism evidence="3 4">
    <name type="scientific">Cryobacterium lyxosi</name>
    <dbReference type="NCBI Taxonomy" id="1259228"/>
    <lineage>
        <taxon>Bacteria</taxon>
        <taxon>Bacillati</taxon>
        <taxon>Actinomycetota</taxon>
        <taxon>Actinomycetes</taxon>
        <taxon>Micrococcales</taxon>
        <taxon>Microbacteriaceae</taxon>
        <taxon>Cryobacterium</taxon>
    </lineage>
</organism>
<keyword evidence="2" id="KW-0812">Transmembrane</keyword>
<accession>A0A4R8ZD74</accession>
<keyword evidence="2" id="KW-1133">Transmembrane helix</keyword>
<reference evidence="3 4" key="1">
    <citation type="submission" date="2019-03" db="EMBL/GenBank/DDBJ databases">
        <title>Genomics of glacier-inhabiting Cryobacterium strains.</title>
        <authorList>
            <person name="Liu Q."/>
            <person name="Xin Y.-H."/>
        </authorList>
    </citation>
    <scope>NUCLEOTIDE SEQUENCE [LARGE SCALE GENOMIC DNA]</scope>
    <source>
        <strain evidence="3 4">TMT1-1</strain>
    </source>
</reference>
<dbReference type="Proteomes" id="UP000298424">
    <property type="component" value="Unassembled WGS sequence"/>
</dbReference>
<evidence type="ECO:0000256" key="2">
    <source>
        <dbReference type="SAM" id="Phobius"/>
    </source>
</evidence>
<proteinExistence type="predicted"/>
<name>A0A4R8ZD74_9MICO</name>
<feature type="region of interest" description="Disordered" evidence="1">
    <location>
        <begin position="36"/>
        <end position="57"/>
    </location>
</feature>
<sequence length="90" mass="9833">MMWSNGSMGWFWGFGLMALVGVAILVYIVIRLSTKNGQSGPSSPAVQAPPAVPASPDLTSARKILDERFARGELTPEQYREQIRVLAEGR</sequence>
<feature type="compositionally biased region" description="Low complexity" evidence="1">
    <location>
        <begin position="38"/>
        <end position="49"/>
    </location>
</feature>
<dbReference type="OrthoDB" id="3748887at2"/>
<keyword evidence="4" id="KW-1185">Reference proteome</keyword>
<feature type="transmembrane region" description="Helical" evidence="2">
    <location>
        <begin position="12"/>
        <end position="30"/>
    </location>
</feature>
<comment type="caution">
    <text evidence="3">The sequence shown here is derived from an EMBL/GenBank/DDBJ whole genome shotgun (WGS) entry which is preliminary data.</text>
</comment>
<evidence type="ECO:0000313" key="4">
    <source>
        <dbReference type="Proteomes" id="UP000298424"/>
    </source>
</evidence>
<gene>
    <name evidence="3" type="ORF">E3T27_11065</name>
</gene>
<protein>
    <submittedName>
        <fullName evidence="3">SHOCT domain-containing protein</fullName>
    </submittedName>
</protein>
<evidence type="ECO:0000313" key="3">
    <source>
        <dbReference type="EMBL" id="TFD25292.1"/>
    </source>
</evidence>
<evidence type="ECO:0000256" key="1">
    <source>
        <dbReference type="SAM" id="MobiDB-lite"/>
    </source>
</evidence>
<dbReference type="EMBL" id="SOGT01000012">
    <property type="protein sequence ID" value="TFD25292.1"/>
    <property type="molecule type" value="Genomic_DNA"/>
</dbReference>